<proteinExistence type="predicted"/>
<evidence type="ECO:0000256" key="1">
    <source>
        <dbReference type="SAM" id="MobiDB-lite"/>
    </source>
</evidence>
<evidence type="ECO:0000313" key="3">
    <source>
        <dbReference type="Proteomes" id="UP001189429"/>
    </source>
</evidence>
<feature type="non-terminal residue" evidence="2">
    <location>
        <position position="203"/>
    </location>
</feature>
<dbReference type="EMBL" id="CAUYUJ010015372">
    <property type="protein sequence ID" value="CAK0853090.1"/>
    <property type="molecule type" value="Genomic_DNA"/>
</dbReference>
<comment type="caution">
    <text evidence="2">The sequence shown here is derived from an EMBL/GenBank/DDBJ whole genome shotgun (WGS) entry which is preliminary data.</text>
</comment>
<accession>A0ABN9U2Q3</accession>
<name>A0ABN9U2Q3_9DINO</name>
<feature type="compositionally biased region" description="Gly residues" evidence="1">
    <location>
        <begin position="139"/>
        <end position="148"/>
    </location>
</feature>
<feature type="region of interest" description="Disordered" evidence="1">
    <location>
        <begin position="42"/>
        <end position="84"/>
    </location>
</feature>
<reference evidence="2" key="1">
    <citation type="submission" date="2023-10" db="EMBL/GenBank/DDBJ databases">
        <authorList>
            <person name="Chen Y."/>
            <person name="Shah S."/>
            <person name="Dougan E. K."/>
            <person name="Thang M."/>
            <person name="Chan C."/>
        </authorList>
    </citation>
    <scope>NUCLEOTIDE SEQUENCE [LARGE SCALE GENOMIC DNA]</scope>
</reference>
<keyword evidence="3" id="KW-1185">Reference proteome</keyword>
<feature type="region of interest" description="Disordered" evidence="1">
    <location>
        <begin position="117"/>
        <end position="155"/>
    </location>
</feature>
<organism evidence="2 3">
    <name type="scientific">Prorocentrum cordatum</name>
    <dbReference type="NCBI Taxonomy" id="2364126"/>
    <lineage>
        <taxon>Eukaryota</taxon>
        <taxon>Sar</taxon>
        <taxon>Alveolata</taxon>
        <taxon>Dinophyceae</taxon>
        <taxon>Prorocentrales</taxon>
        <taxon>Prorocentraceae</taxon>
        <taxon>Prorocentrum</taxon>
    </lineage>
</organism>
<sequence>MRRLGGLRRRLGRKLVGVPAGPPPYHRRHALLALAAQWVPSRRPTRRDHSAFGDAAAESEGVGGRTLRAPSGSLESSKRPSARPEAPCCCSLGRHLRQALLAHEARLLRELRQLLRPPEDLPPAPSPQPPAPSGAARGCPGGKGGGLALGVPEPPREAPVLTLAVPPGFRSEVEKVTRFRRRVSEVCIEGRAPAHDGHDLELE</sequence>
<gene>
    <name evidence="2" type="ORF">PCOR1329_LOCUS44685</name>
</gene>
<evidence type="ECO:0000313" key="2">
    <source>
        <dbReference type="EMBL" id="CAK0853090.1"/>
    </source>
</evidence>
<protein>
    <submittedName>
        <fullName evidence="2">Uncharacterized protein</fullName>
    </submittedName>
</protein>
<feature type="compositionally biased region" description="Pro residues" evidence="1">
    <location>
        <begin position="120"/>
        <end position="132"/>
    </location>
</feature>
<dbReference type="Proteomes" id="UP001189429">
    <property type="component" value="Unassembled WGS sequence"/>
</dbReference>